<evidence type="ECO:0000313" key="2">
    <source>
        <dbReference type="Proteomes" id="UP001059819"/>
    </source>
</evidence>
<dbReference type="RefSeq" id="WP_259430234.1">
    <property type="nucleotide sequence ID" value="NZ_CP103424.1"/>
</dbReference>
<dbReference type="GO" id="GO:0004519">
    <property type="term" value="F:endonuclease activity"/>
    <property type="evidence" value="ECO:0007669"/>
    <property type="project" value="UniProtKB-KW"/>
</dbReference>
<dbReference type="EC" id="3.1.21.-" evidence="1"/>
<dbReference type="Proteomes" id="UP001059819">
    <property type="component" value="Chromosome"/>
</dbReference>
<organism evidence="1 2">
    <name type="scientific">Mycoplasma cottewii</name>
    <dbReference type="NCBI Taxonomy" id="51364"/>
    <lineage>
        <taxon>Bacteria</taxon>
        <taxon>Bacillati</taxon>
        <taxon>Mycoplasmatota</taxon>
        <taxon>Mollicutes</taxon>
        <taxon>Mycoplasmataceae</taxon>
        <taxon>Mycoplasma</taxon>
    </lineage>
</organism>
<keyword evidence="2" id="KW-1185">Reference proteome</keyword>
<dbReference type="GO" id="GO:0016787">
    <property type="term" value="F:hydrolase activity"/>
    <property type="evidence" value="ECO:0007669"/>
    <property type="project" value="UniProtKB-KW"/>
</dbReference>
<dbReference type="InterPro" id="IPR018579">
    <property type="entry name" value="Restrct_endonuc_II_LlaJI"/>
</dbReference>
<sequence length="372" mass="43846">MIIVKNILLFIYPKYIKNIEKDSQNNYKKFKQIINVIKKYKKSKQRKIHTTNNYDLESSNMLSICLELLLDYFEHGLYNNHKQIIELNGEGEIFWEKTINENTAYISNNIPVYLDTFNFNQKDNDNDYFRQLHSFVLTDISNRFSEVLELIGLEGVDLSLSDISNFGKTEYIVHRLNQEISTQFITYKQNILKLLKKYIQEKESEATSHSVSFFGTNAFNLVWEDVCSVVMNNSRDKTLKELNLSNFKDDNSKSLKNIIFKPKWKYHPDDNHQNDHHHKSEDTLNPDIICIDENSLFIYDAKYYNIVLNENVIKDKPGIADITKQYLYELAYKEFAKEYNLNIVENAFLFPSDENHDIKQEKIGCVTIDVLS</sequence>
<dbReference type="Pfam" id="PF09563">
    <property type="entry name" value="RE_LlaJI"/>
    <property type="match status" value="1"/>
</dbReference>
<keyword evidence="1" id="KW-0378">Hydrolase</keyword>
<name>A0ABY5TZT8_9MOLU</name>
<proteinExistence type="predicted"/>
<keyword evidence="1" id="KW-0255">Endonuclease</keyword>
<evidence type="ECO:0000313" key="1">
    <source>
        <dbReference type="EMBL" id="UWD35076.1"/>
    </source>
</evidence>
<keyword evidence="1" id="KW-0540">Nuclease</keyword>
<reference evidence="1" key="1">
    <citation type="submission" date="2022-08" db="EMBL/GenBank/DDBJ databases">
        <title>Complete genome sequence of Mycoplasma cottewii type strain VIS.</title>
        <authorList>
            <person name="Spergser J."/>
        </authorList>
    </citation>
    <scope>NUCLEOTIDE SEQUENCE</scope>
    <source>
        <strain evidence="1">VIS</strain>
    </source>
</reference>
<accession>A0ABY5TZT8</accession>
<dbReference type="EMBL" id="CP103424">
    <property type="protein sequence ID" value="UWD35076.1"/>
    <property type="molecule type" value="Genomic_DNA"/>
</dbReference>
<gene>
    <name evidence="1" type="ORF">NX779_00240</name>
</gene>
<protein>
    <submittedName>
        <fullName evidence="1">LlaJI family restriction endonuclease</fullName>
        <ecNumber evidence="1">3.1.21.-</ecNumber>
    </submittedName>
</protein>